<proteinExistence type="predicted"/>
<keyword evidence="3" id="KW-1185">Reference proteome</keyword>
<dbReference type="EMBL" id="CP063194">
    <property type="protein sequence ID" value="WCZ39393.1"/>
    <property type="molecule type" value="Genomic_DNA"/>
</dbReference>
<dbReference type="PANTHER" id="PTHR37292">
    <property type="entry name" value="VNG6097C"/>
    <property type="match status" value="1"/>
</dbReference>
<name>A0ABY7UP82_9CORY</name>
<dbReference type="PANTHER" id="PTHR37292:SF2">
    <property type="entry name" value="DUF262 DOMAIN-CONTAINING PROTEIN"/>
    <property type="match status" value="1"/>
</dbReference>
<sequence length="542" mass="60859">MTHSAAKADSFTINELHEMVAQGRMRIPSFQRSFRWEFNDVLALYDSIMKGYPFGSLLLWRRGAPADEITLGAIDIKTGEKEDAFWVVDGQQRTTSLVNVFDEQASTTDPRFRLGYDLKEKRVVSLDAVSPVALVVPLSTLFDFSKSFAWLEKNPQAREYAAELQNAVKFLNDVKVPASIVEQSDESVLREVFDRINSHGKRLSASEIFHAIHGGTGPSAATHGSLQGICEAVEARTRFGLLDEQVVLQALLVRRHPDVTRDFHQEFEPKTASRHSMTGETREEAFERTIETLLRTVTFLRETADVPHYWFVPFRLQFLVLVRFFGLFPDPSARNIELLKRWFWRVCVAARPLRITGSTSEVRNFASLVQPDDEDGSVQRLLERIGEAGTCADAAAEAVKDFRPNRSLSKVLLCAMWDQRPTDPCTGKAMTYEEIADGIGEESSPSPVVIKLRRESDAGYRAISLLDAFQFISCVTSSQEPGVLKSLLLNDELVSLYNGGDFEQFKLEREALMRQLTEAFLSARCGYGLPSNRSIASLQVNG</sequence>
<dbReference type="Proteomes" id="UP001218071">
    <property type="component" value="Chromosome"/>
</dbReference>
<feature type="domain" description="GmrSD restriction endonucleases N-terminal" evidence="1">
    <location>
        <begin position="17"/>
        <end position="213"/>
    </location>
</feature>
<evidence type="ECO:0000313" key="3">
    <source>
        <dbReference type="Proteomes" id="UP001218071"/>
    </source>
</evidence>
<dbReference type="Pfam" id="PF03235">
    <property type="entry name" value="GmrSD_N"/>
    <property type="match status" value="1"/>
</dbReference>
<gene>
    <name evidence="2" type="ORF">CJEDD_09030</name>
</gene>
<evidence type="ECO:0000259" key="1">
    <source>
        <dbReference type="Pfam" id="PF03235"/>
    </source>
</evidence>
<reference evidence="2 3" key="1">
    <citation type="submission" date="2020-10" db="EMBL/GenBank/DDBJ databases">
        <title>Complete genome sequence of Corynebacterium jeddahense DSM 45997, type strain of Corynebacterium jeddahense.</title>
        <authorList>
            <person name="Busche T."/>
            <person name="Kalinowski J."/>
            <person name="Ruckert C."/>
        </authorList>
    </citation>
    <scope>NUCLEOTIDE SEQUENCE [LARGE SCALE GENOMIC DNA]</scope>
    <source>
        <strain evidence="2 3">DSM 45997</strain>
    </source>
</reference>
<accession>A0ABY7UP82</accession>
<evidence type="ECO:0000313" key="2">
    <source>
        <dbReference type="EMBL" id="WCZ39393.1"/>
    </source>
</evidence>
<dbReference type="InterPro" id="IPR004919">
    <property type="entry name" value="GmrSD_N"/>
</dbReference>
<protein>
    <recommendedName>
        <fullName evidence="1">GmrSD restriction endonucleases N-terminal domain-containing protein</fullName>
    </recommendedName>
</protein>
<organism evidence="2 3">
    <name type="scientific">Corynebacterium jeddahense</name>
    <dbReference type="NCBI Taxonomy" id="1414719"/>
    <lineage>
        <taxon>Bacteria</taxon>
        <taxon>Bacillati</taxon>
        <taxon>Actinomycetota</taxon>
        <taxon>Actinomycetes</taxon>
        <taxon>Mycobacteriales</taxon>
        <taxon>Corynebacteriaceae</taxon>
        <taxon>Corynebacterium</taxon>
    </lineage>
</organism>